<evidence type="ECO:0000256" key="7">
    <source>
        <dbReference type="ARBA" id="ARBA00022960"/>
    </source>
</evidence>
<evidence type="ECO:0000256" key="1">
    <source>
        <dbReference type="ARBA" id="ARBA00004496"/>
    </source>
</evidence>
<comment type="pathway">
    <text evidence="10">Cell wall biogenesis; peptidoglycan biosynthesis.</text>
</comment>
<evidence type="ECO:0000256" key="9">
    <source>
        <dbReference type="ARBA" id="ARBA00023316"/>
    </source>
</evidence>
<dbReference type="PIRSF" id="PIRSF039102">
    <property type="entry name" value="Ddl/VanB"/>
    <property type="match status" value="1"/>
</dbReference>
<accession>A0ABX9KFG2</accession>
<dbReference type="HAMAP" id="MF_00047">
    <property type="entry name" value="Dala_Dala_lig"/>
    <property type="match status" value="1"/>
</dbReference>
<dbReference type="PANTHER" id="PTHR23132:SF23">
    <property type="entry name" value="D-ALANINE--D-ALANINE LIGASE B"/>
    <property type="match status" value="1"/>
</dbReference>
<comment type="function">
    <text evidence="10">Cell wall formation.</text>
</comment>
<comment type="caution">
    <text evidence="13">The sequence shown here is derived from an EMBL/GenBank/DDBJ whole genome shotgun (WGS) entry which is preliminary data.</text>
</comment>
<comment type="subcellular location">
    <subcellularLocation>
        <location evidence="1 10">Cytoplasm</location>
    </subcellularLocation>
</comment>
<evidence type="ECO:0000313" key="14">
    <source>
        <dbReference type="Proteomes" id="UP000263486"/>
    </source>
</evidence>
<dbReference type="NCBIfam" id="NF002378">
    <property type="entry name" value="PRK01372.1"/>
    <property type="match status" value="1"/>
</dbReference>
<organism evidence="13 14">
    <name type="scientific">Psychrilyobacter piezotolerans</name>
    <dbReference type="NCBI Taxonomy" id="2293438"/>
    <lineage>
        <taxon>Bacteria</taxon>
        <taxon>Fusobacteriati</taxon>
        <taxon>Fusobacteriota</taxon>
        <taxon>Fusobacteriia</taxon>
        <taxon>Fusobacteriales</taxon>
        <taxon>Fusobacteriaceae</taxon>
        <taxon>Psychrilyobacter</taxon>
    </lineage>
</organism>
<dbReference type="PROSITE" id="PS00843">
    <property type="entry name" value="DALA_DALA_LIGASE_1"/>
    <property type="match status" value="1"/>
</dbReference>
<dbReference type="EMBL" id="QUAJ01000022">
    <property type="protein sequence ID" value="REI40253.1"/>
    <property type="molecule type" value="Genomic_DNA"/>
</dbReference>
<evidence type="ECO:0000256" key="10">
    <source>
        <dbReference type="HAMAP-Rule" id="MF_00047"/>
    </source>
</evidence>
<evidence type="ECO:0000256" key="2">
    <source>
        <dbReference type="ARBA" id="ARBA00010871"/>
    </source>
</evidence>
<evidence type="ECO:0000256" key="8">
    <source>
        <dbReference type="ARBA" id="ARBA00022984"/>
    </source>
</evidence>
<dbReference type="Gene3D" id="3.40.50.20">
    <property type="match status" value="1"/>
</dbReference>
<dbReference type="InterPro" id="IPR011095">
    <property type="entry name" value="Dala_Dala_lig_C"/>
</dbReference>
<keyword evidence="9 10" id="KW-0961">Cell wall biogenesis/degradation</keyword>
<dbReference type="EC" id="6.3.2.4" evidence="10"/>
<dbReference type="PROSITE" id="PS00844">
    <property type="entry name" value="DALA_DALA_LIGASE_2"/>
    <property type="match status" value="1"/>
</dbReference>
<dbReference type="Pfam" id="PF01820">
    <property type="entry name" value="Dala_Dala_lig_N"/>
    <property type="match status" value="1"/>
</dbReference>
<feature type="domain" description="ATP-grasp" evidence="12">
    <location>
        <begin position="100"/>
        <end position="284"/>
    </location>
</feature>
<keyword evidence="8 10" id="KW-0573">Peptidoglycan synthesis</keyword>
<dbReference type="RefSeq" id="WP_114643082.1">
    <property type="nucleotide sequence ID" value="NZ_JAACIO010000022.1"/>
</dbReference>
<evidence type="ECO:0000256" key="6">
    <source>
        <dbReference type="ARBA" id="ARBA00022840"/>
    </source>
</evidence>
<dbReference type="InterPro" id="IPR011127">
    <property type="entry name" value="Dala_Dala_lig_N"/>
</dbReference>
<proteinExistence type="inferred from homology"/>
<comment type="similarity">
    <text evidence="2 10">Belongs to the D-alanine--D-alanine ligase family.</text>
</comment>
<keyword evidence="5 11" id="KW-0547">Nucleotide-binding</keyword>
<gene>
    <name evidence="10" type="primary">ddl</name>
    <name evidence="13" type="ORF">DYH56_11825</name>
</gene>
<evidence type="ECO:0000256" key="11">
    <source>
        <dbReference type="PROSITE-ProRule" id="PRU00409"/>
    </source>
</evidence>
<dbReference type="InterPro" id="IPR013815">
    <property type="entry name" value="ATP_grasp_subdomain_1"/>
</dbReference>
<evidence type="ECO:0000313" key="13">
    <source>
        <dbReference type="EMBL" id="REI40253.1"/>
    </source>
</evidence>
<dbReference type="InterPro" id="IPR000291">
    <property type="entry name" value="D-Ala_lig_Van_CS"/>
</dbReference>
<evidence type="ECO:0000256" key="4">
    <source>
        <dbReference type="ARBA" id="ARBA00022598"/>
    </source>
</evidence>
<reference evidence="13 14" key="1">
    <citation type="submission" date="2018-08" db="EMBL/GenBank/DDBJ databases">
        <title>Draft genome sequence of Psychrilyobacter sp. strain SD5 isolated from Black Sea water.</title>
        <authorList>
            <person name="Yadav S."/>
            <person name="Villanueva L."/>
            <person name="Damste J.S.S."/>
        </authorList>
    </citation>
    <scope>NUCLEOTIDE SEQUENCE [LARGE SCALE GENOMIC DNA]</scope>
    <source>
        <strain evidence="13 14">SD5</strain>
    </source>
</reference>
<keyword evidence="4 10" id="KW-0436">Ligase</keyword>
<sequence>MRIAVLMGGVSSEREISLMSGGAILQGLLNLGYDAFKIDLVEENYLTALMENEYDLAYVALHGEFGEDGRVQAVLDILKKPYTGSGVTASAVSMDKVLTKIIVDDFGIKTPMKYTSIDEVEKYPIVIKPSKEGSSVGLYICQNSEEAYLAVEKLKGIDLVIEEFIAGEELTAGILNGEKLGVVKIIPNSGTYDFESKYTVGKTIYEVPAIIEENYYEEAMEIASKVHDILNLRGMSRSDFILSKDGLYFLEVNTSPGMTTTSLLPKLGKLKGYSFETILEKIVSELNIL</sequence>
<dbReference type="PROSITE" id="PS50975">
    <property type="entry name" value="ATP_GRASP"/>
    <property type="match status" value="1"/>
</dbReference>
<comment type="catalytic activity">
    <reaction evidence="10">
        <text>2 D-alanine + ATP = D-alanyl-D-alanine + ADP + phosphate + H(+)</text>
        <dbReference type="Rhea" id="RHEA:11224"/>
        <dbReference type="ChEBI" id="CHEBI:15378"/>
        <dbReference type="ChEBI" id="CHEBI:30616"/>
        <dbReference type="ChEBI" id="CHEBI:43474"/>
        <dbReference type="ChEBI" id="CHEBI:57416"/>
        <dbReference type="ChEBI" id="CHEBI:57822"/>
        <dbReference type="ChEBI" id="CHEBI:456216"/>
        <dbReference type="EC" id="6.3.2.4"/>
    </reaction>
</comment>
<dbReference type="SUPFAM" id="SSF56059">
    <property type="entry name" value="Glutathione synthetase ATP-binding domain-like"/>
    <property type="match status" value="1"/>
</dbReference>
<keyword evidence="3 10" id="KW-0963">Cytoplasm</keyword>
<dbReference type="PANTHER" id="PTHR23132">
    <property type="entry name" value="D-ALANINE--D-ALANINE LIGASE"/>
    <property type="match status" value="1"/>
</dbReference>
<dbReference type="NCBIfam" id="TIGR01205">
    <property type="entry name" value="D_ala_D_alaTIGR"/>
    <property type="match status" value="1"/>
</dbReference>
<evidence type="ECO:0000256" key="5">
    <source>
        <dbReference type="ARBA" id="ARBA00022741"/>
    </source>
</evidence>
<evidence type="ECO:0000256" key="3">
    <source>
        <dbReference type="ARBA" id="ARBA00022490"/>
    </source>
</evidence>
<dbReference type="Pfam" id="PF07478">
    <property type="entry name" value="Dala_Dala_lig_C"/>
    <property type="match status" value="1"/>
</dbReference>
<dbReference type="SUPFAM" id="SSF52440">
    <property type="entry name" value="PreATP-grasp domain"/>
    <property type="match status" value="1"/>
</dbReference>
<dbReference type="InterPro" id="IPR016185">
    <property type="entry name" value="PreATP-grasp_dom_sf"/>
</dbReference>
<keyword evidence="7 10" id="KW-0133">Cell shape</keyword>
<name>A0ABX9KFG2_9FUSO</name>
<dbReference type="GO" id="GO:0008716">
    <property type="term" value="F:D-alanine-D-alanine ligase activity"/>
    <property type="evidence" value="ECO:0007669"/>
    <property type="project" value="UniProtKB-EC"/>
</dbReference>
<dbReference type="InterPro" id="IPR005905">
    <property type="entry name" value="D_ala_D_ala"/>
</dbReference>
<keyword evidence="6 11" id="KW-0067">ATP-binding</keyword>
<keyword evidence="14" id="KW-1185">Reference proteome</keyword>
<dbReference type="Gene3D" id="3.30.470.20">
    <property type="entry name" value="ATP-grasp fold, B domain"/>
    <property type="match status" value="1"/>
</dbReference>
<dbReference type="Gene3D" id="3.30.1490.20">
    <property type="entry name" value="ATP-grasp fold, A domain"/>
    <property type="match status" value="1"/>
</dbReference>
<dbReference type="InterPro" id="IPR011761">
    <property type="entry name" value="ATP-grasp"/>
</dbReference>
<protein>
    <recommendedName>
        <fullName evidence="10">D-alanine--D-alanine ligase</fullName>
        <ecNumber evidence="10">6.3.2.4</ecNumber>
    </recommendedName>
    <alternativeName>
        <fullName evidence="10">D-Ala-D-Ala ligase</fullName>
    </alternativeName>
    <alternativeName>
        <fullName evidence="10">D-alanylalanine synthetase</fullName>
    </alternativeName>
</protein>
<evidence type="ECO:0000259" key="12">
    <source>
        <dbReference type="PROSITE" id="PS50975"/>
    </source>
</evidence>
<dbReference type="Proteomes" id="UP000263486">
    <property type="component" value="Unassembled WGS sequence"/>
</dbReference>